<feature type="transmembrane region" description="Helical" evidence="1">
    <location>
        <begin position="12"/>
        <end position="33"/>
    </location>
</feature>
<dbReference type="EMBL" id="CP029543">
    <property type="protein sequence ID" value="AWV47144.1"/>
    <property type="molecule type" value="Genomic_DNA"/>
</dbReference>
<keyword evidence="1" id="KW-1133">Transmembrane helix</keyword>
<dbReference type="RefSeq" id="WP_111480941.1">
    <property type="nucleotide sequence ID" value="NZ_CP029543.1"/>
</dbReference>
<organism evidence="2 3">
    <name type="scientific">Mycobacterium leprae</name>
    <dbReference type="NCBI Taxonomy" id="1769"/>
    <lineage>
        <taxon>Bacteria</taxon>
        <taxon>Bacillati</taxon>
        <taxon>Actinomycetota</taxon>
        <taxon>Actinomycetes</taxon>
        <taxon>Mycobacteriales</taxon>
        <taxon>Mycobacteriaceae</taxon>
        <taxon>Mycobacterium</taxon>
    </lineage>
</organism>
<accession>A0AAD0KQT0</accession>
<reference evidence="2 3" key="1">
    <citation type="submission" date="2018-05" db="EMBL/GenBank/DDBJ databases">
        <title>Evolution of small genomes with special reference to Mycobacterium leprae.</title>
        <authorList>
            <person name="Mohanty P.S."/>
            <person name="Bansal A.K."/>
            <person name="Gupta U.D."/>
            <person name="Naaz F."/>
            <person name="Dwivedi V.D."/>
            <person name="Singh H."/>
            <person name="Gupta G."/>
            <person name="Sharma S."/>
            <person name="Arora M."/>
        </authorList>
    </citation>
    <scope>NUCLEOTIDE SEQUENCE [LARGE SCALE GENOMIC DNA]</scope>
    <source>
        <strain evidence="2 3">MRHRU-235-G</strain>
    </source>
</reference>
<gene>
    <name evidence="2" type="ORF">DIJ64_00795</name>
</gene>
<evidence type="ECO:0000313" key="3">
    <source>
        <dbReference type="Proteomes" id="UP000249682"/>
    </source>
</evidence>
<keyword evidence="1" id="KW-0812">Transmembrane</keyword>
<protein>
    <submittedName>
        <fullName evidence="2">Uncharacterized protein</fullName>
    </submittedName>
</protein>
<evidence type="ECO:0000256" key="1">
    <source>
        <dbReference type="SAM" id="Phobius"/>
    </source>
</evidence>
<evidence type="ECO:0000313" key="2">
    <source>
        <dbReference type="EMBL" id="AWV47144.1"/>
    </source>
</evidence>
<dbReference type="Proteomes" id="UP000249682">
    <property type="component" value="Chromosome"/>
</dbReference>
<proteinExistence type="predicted"/>
<dbReference type="AlphaFoldDB" id="A0AAD0KQT0"/>
<sequence>MFVISTAAGIIMLLYWALSPAIVALLPSGGVIFIPGARVVWIVHALPLLPPGSVMRALHSR</sequence>
<keyword evidence="1" id="KW-0472">Membrane</keyword>
<name>A0AAD0KQT0_MYCLR</name>